<dbReference type="InterPro" id="IPR015947">
    <property type="entry name" value="PUA-like_sf"/>
</dbReference>
<feature type="domain" description="EVE" evidence="2">
    <location>
        <begin position="100"/>
        <end position="260"/>
    </location>
</feature>
<dbReference type="Proteomes" id="UP000044602">
    <property type="component" value="Unassembled WGS sequence"/>
</dbReference>
<sequence>SPAPTHRRGSIISPAISIRDAPRLNFPYFMARRRSYCNLLTTNRANRTTRGRSFSNMPSNMTVSAAGRKSLKRESSKADRAFLWDNGVKIERKAGKCLLWVLKACPHRTIQGRRAGFSIDDCGNEPLAVEGIRSYPSQSLMRQMKVGDRVLVLHAVSDSPSIAGIVTISREKSPEYSACDKDSPYYDIRQGNCYARNVDIDKLDFISIHVTLERKFNSPVRLGRIRSAEHEHIFDSMQVLKQPQMVVSTIGQDAWDAILAIDAAQSLMDAKEPTL</sequence>
<dbReference type="STRING" id="100787.A0A0G4LVM0"/>
<keyword evidence="4" id="KW-1185">Reference proteome</keyword>
<dbReference type="PANTHER" id="PTHR14087">
    <property type="entry name" value="THYMOCYTE NUCLEAR PROTEIN 1"/>
    <property type="match status" value="1"/>
</dbReference>
<evidence type="ECO:0000313" key="4">
    <source>
        <dbReference type="Proteomes" id="UP000044602"/>
    </source>
</evidence>
<dbReference type="GO" id="GO:0005634">
    <property type="term" value="C:nucleus"/>
    <property type="evidence" value="ECO:0007669"/>
    <property type="project" value="TreeGrafter"/>
</dbReference>
<dbReference type="AlphaFoldDB" id="A0A0G4LVM0"/>
<dbReference type="Gene3D" id="3.10.590.10">
    <property type="entry name" value="ph1033 like domains"/>
    <property type="match status" value="1"/>
</dbReference>
<gene>
    <name evidence="3" type="ORF">BN1708_004087</name>
</gene>
<dbReference type="Pfam" id="PF01878">
    <property type="entry name" value="EVE"/>
    <property type="match status" value="1"/>
</dbReference>
<feature type="non-terminal residue" evidence="3">
    <location>
        <position position="1"/>
    </location>
</feature>
<dbReference type="PANTHER" id="PTHR14087:SF7">
    <property type="entry name" value="THYMOCYTE NUCLEAR PROTEIN 1"/>
    <property type="match status" value="1"/>
</dbReference>
<protein>
    <recommendedName>
        <fullName evidence="2">EVE domain-containing protein</fullName>
    </recommendedName>
</protein>
<reference evidence="3 4" key="1">
    <citation type="submission" date="2015-05" db="EMBL/GenBank/DDBJ databases">
        <authorList>
            <person name="Wang D.B."/>
            <person name="Wang M."/>
        </authorList>
    </citation>
    <scope>NUCLEOTIDE SEQUENCE [LARGE SCALE GENOMIC DNA]</scope>
    <source>
        <strain evidence="3">VL1</strain>
    </source>
</reference>
<evidence type="ECO:0000313" key="3">
    <source>
        <dbReference type="EMBL" id="CRK26024.1"/>
    </source>
</evidence>
<dbReference type="EMBL" id="CVQH01020001">
    <property type="protein sequence ID" value="CRK26024.1"/>
    <property type="molecule type" value="Genomic_DNA"/>
</dbReference>
<feature type="region of interest" description="Disordered" evidence="1">
    <location>
        <begin position="49"/>
        <end position="70"/>
    </location>
</feature>
<evidence type="ECO:0000256" key="1">
    <source>
        <dbReference type="SAM" id="MobiDB-lite"/>
    </source>
</evidence>
<name>A0A0G4LVM0_VERLO</name>
<organism evidence="3 4">
    <name type="scientific">Verticillium longisporum</name>
    <name type="common">Verticillium dahliae var. longisporum</name>
    <dbReference type="NCBI Taxonomy" id="100787"/>
    <lineage>
        <taxon>Eukaryota</taxon>
        <taxon>Fungi</taxon>
        <taxon>Dikarya</taxon>
        <taxon>Ascomycota</taxon>
        <taxon>Pezizomycotina</taxon>
        <taxon>Sordariomycetes</taxon>
        <taxon>Hypocreomycetidae</taxon>
        <taxon>Glomerellales</taxon>
        <taxon>Plectosphaerellaceae</taxon>
        <taxon>Verticillium</taxon>
    </lineage>
</organism>
<evidence type="ECO:0000259" key="2">
    <source>
        <dbReference type="Pfam" id="PF01878"/>
    </source>
</evidence>
<dbReference type="SUPFAM" id="SSF88697">
    <property type="entry name" value="PUA domain-like"/>
    <property type="match status" value="1"/>
</dbReference>
<accession>A0A0G4LVM0</accession>
<feature type="compositionally biased region" description="Polar residues" evidence="1">
    <location>
        <begin position="53"/>
        <end position="63"/>
    </location>
</feature>
<dbReference type="InterPro" id="IPR002740">
    <property type="entry name" value="EVE_domain"/>
</dbReference>
<dbReference type="InterPro" id="IPR052181">
    <property type="entry name" value="5hmC_binding"/>
</dbReference>
<proteinExistence type="predicted"/>